<dbReference type="InterPro" id="IPR050644">
    <property type="entry name" value="PG_Glycine_Bridge_Synth"/>
</dbReference>
<dbReference type="GO" id="GO:0008360">
    <property type="term" value="P:regulation of cell shape"/>
    <property type="evidence" value="ECO:0007669"/>
    <property type="project" value="UniProtKB-KW"/>
</dbReference>
<evidence type="ECO:0000313" key="7">
    <source>
        <dbReference type="EMBL" id="KKR00414.1"/>
    </source>
</evidence>
<comment type="caution">
    <text evidence="7">The sequence shown here is derived from an EMBL/GenBank/DDBJ whole genome shotgun (WGS) entry which is preliminary data.</text>
</comment>
<gene>
    <name evidence="7" type="ORF">UT24_C0012G0036</name>
</gene>
<dbReference type="EMBL" id="LBWB01000012">
    <property type="protein sequence ID" value="KKR00414.1"/>
    <property type="molecule type" value="Genomic_DNA"/>
</dbReference>
<dbReference type="PANTHER" id="PTHR36174">
    <property type="entry name" value="LIPID II:GLYCINE GLYCYLTRANSFERASE"/>
    <property type="match status" value="1"/>
</dbReference>
<evidence type="ECO:0000313" key="8">
    <source>
        <dbReference type="Proteomes" id="UP000033881"/>
    </source>
</evidence>
<evidence type="ECO:0000256" key="3">
    <source>
        <dbReference type="ARBA" id="ARBA00022960"/>
    </source>
</evidence>
<keyword evidence="3" id="KW-0133">Cell shape</keyword>
<dbReference type="STRING" id="1618574.UT24_C0012G0036"/>
<dbReference type="SUPFAM" id="SSF55729">
    <property type="entry name" value="Acyl-CoA N-acyltransferases (Nat)"/>
    <property type="match status" value="2"/>
</dbReference>
<dbReference type="Gene3D" id="3.40.630.30">
    <property type="match status" value="2"/>
</dbReference>
<dbReference type="GO" id="GO:0009252">
    <property type="term" value="P:peptidoglycan biosynthetic process"/>
    <property type="evidence" value="ECO:0007669"/>
    <property type="project" value="UniProtKB-KW"/>
</dbReference>
<evidence type="ECO:0000256" key="2">
    <source>
        <dbReference type="ARBA" id="ARBA00022679"/>
    </source>
</evidence>
<dbReference type="PROSITE" id="PS51191">
    <property type="entry name" value="FEMABX"/>
    <property type="match status" value="1"/>
</dbReference>
<reference evidence="7 8" key="1">
    <citation type="journal article" date="2015" name="Nature">
        <title>rRNA introns, odd ribosomes, and small enigmatic genomes across a large radiation of phyla.</title>
        <authorList>
            <person name="Brown C.T."/>
            <person name="Hug L.A."/>
            <person name="Thomas B.C."/>
            <person name="Sharon I."/>
            <person name="Castelle C.J."/>
            <person name="Singh A."/>
            <person name="Wilkins M.J."/>
            <person name="Williams K.H."/>
            <person name="Banfield J.F."/>
        </authorList>
    </citation>
    <scope>NUCLEOTIDE SEQUENCE [LARGE SCALE GENOMIC DNA]</scope>
</reference>
<keyword evidence="6" id="KW-0961">Cell wall biogenesis/degradation</keyword>
<sequence length="340" mass="39543">MSKLALREISDKSVWESFLLSQNPGTFLQSWNWGEANRLVGFKVKRFGIYDGSKLVGAVQLIHQPAKRGQHYLIPGGPVIDYENKRLLKFTIDSIKEIARKENIWFIRIRPDVIDSEKLRLSFSELGLFSAPMHLHGEHTLILDVSKDEEEILKNMRKTTRYLIKKSLNEGYKIRISTNPKDTQILFDLQKETVKRHRFVGFTPRLFEAQLETFGKNDQSLLFVCEKNGKPLVAAIVIFYGEKAFYHHSGSANVARETNASYFTQWQIIRKAKELGYKYYDFWGIAPTDDPKHRFSGVTIFKKGFGGEKVDWVHAQDLAISPFYWLTFIFETVRRVVRRL</sequence>
<dbReference type="GO" id="GO:0016755">
    <property type="term" value="F:aminoacyltransferase activity"/>
    <property type="evidence" value="ECO:0007669"/>
    <property type="project" value="InterPro"/>
</dbReference>
<dbReference type="Proteomes" id="UP000033881">
    <property type="component" value="Unassembled WGS sequence"/>
</dbReference>
<keyword evidence="5" id="KW-0012">Acyltransferase</keyword>
<organism evidence="7 8">
    <name type="scientific">Candidatus Woesebacteria bacterium GW2011_GWB1_39_12</name>
    <dbReference type="NCBI Taxonomy" id="1618574"/>
    <lineage>
        <taxon>Bacteria</taxon>
        <taxon>Candidatus Woeseibacteriota</taxon>
    </lineage>
</organism>
<dbReference type="PANTHER" id="PTHR36174:SF1">
    <property type="entry name" value="LIPID II:GLYCINE GLYCYLTRANSFERASE"/>
    <property type="match status" value="1"/>
</dbReference>
<dbReference type="GO" id="GO:0071555">
    <property type="term" value="P:cell wall organization"/>
    <property type="evidence" value="ECO:0007669"/>
    <property type="project" value="UniProtKB-KW"/>
</dbReference>
<keyword evidence="4" id="KW-0573">Peptidoglycan synthesis</keyword>
<dbReference type="Pfam" id="PF02388">
    <property type="entry name" value="FemAB"/>
    <property type="match status" value="3"/>
</dbReference>
<keyword evidence="2" id="KW-0808">Transferase</keyword>
<dbReference type="AlphaFoldDB" id="A0A0G0M8F7"/>
<dbReference type="InterPro" id="IPR016181">
    <property type="entry name" value="Acyl_CoA_acyltransferase"/>
</dbReference>
<evidence type="ECO:0000256" key="6">
    <source>
        <dbReference type="ARBA" id="ARBA00023316"/>
    </source>
</evidence>
<accession>A0A0G0M8F7</accession>
<evidence type="ECO:0000256" key="4">
    <source>
        <dbReference type="ARBA" id="ARBA00022984"/>
    </source>
</evidence>
<evidence type="ECO:0000256" key="1">
    <source>
        <dbReference type="ARBA" id="ARBA00009943"/>
    </source>
</evidence>
<protein>
    <recommendedName>
        <fullName evidence="9">Methicillin resistance protein</fullName>
    </recommendedName>
</protein>
<comment type="similarity">
    <text evidence="1">Belongs to the FemABX family.</text>
</comment>
<dbReference type="InterPro" id="IPR003447">
    <property type="entry name" value="FEMABX"/>
</dbReference>
<evidence type="ECO:0008006" key="9">
    <source>
        <dbReference type="Google" id="ProtNLM"/>
    </source>
</evidence>
<evidence type="ECO:0000256" key="5">
    <source>
        <dbReference type="ARBA" id="ARBA00023315"/>
    </source>
</evidence>
<name>A0A0G0M8F7_9BACT</name>
<proteinExistence type="inferred from homology"/>